<keyword evidence="3" id="KW-0677">Repeat</keyword>
<feature type="domain" description="VOC" evidence="9">
    <location>
        <begin position="160"/>
        <end position="328"/>
    </location>
</feature>
<dbReference type="CDD" id="cd08342">
    <property type="entry name" value="HPPD_N_like"/>
    <property type="match status" value="1"/>
</dbReference>
<dbReference type="EMBL" id="JABVXQ010000005">
    <property type="protein sequence ID" value="KAF6109083.1"/>
    <property type="molecule type" value="Genomic_DNA"/>
</dbReference>
<evidence type="ECO:0000256" key="2">
    <source>
        <dbReference type="ARBA" id="ARBA00022723"/>
    </source>
</evidence>
<comment type="caution">
    <text evidence="10">The sequence shown here is derived from an EMBL/GenBank/DDBJ whole genome shotgun (WGS) entry which is preliminary data.</text>
</comment>
<accession>A0A834A6S2</accession>
<feature type="compositionally biased region" description="Basic and acidic residues" evidence="8">
    <location>
        <begin position="388"/>
        <end position="399"/>
    </location>
</feature>
<feature type="compositionally biased region" description="Polar residues" evidence="8">
    <location>
        <begin position="372"/>
        <end position="383"/>
    </location>
</feature>
<comment type="similarity">
    <text evidence="1 6">Belongs to the 4HPPD family.</text>
</comment>
<gene>
    <name evidence="10" type="ORF">HJG60_006390</name>
</gene>
<keyword evidence="10" id="KW-0670">Pyruvate</keyword>
<dbReference type="CDD" id="cd07250">
    <property type="entry name" value="HPPD_C_like"/>
    <property type="match status" value="1"/>
</dbReference>
<feature type="binding site" evidence="7">
    <location>
        <position position="339"/>
    </location>
    <ligand>
        <name>Fe cation</name>
        <dbReference type="ChEBI" id="CHEBI:24875"/>
    </ligand>
</feature>
<dbReference type="GO" id="GO:0009072">
    <property type="term" value="P:aromatic amino acid metabolic process"/>
    <property type="evidence" value="ECO:0007669"/>
    <property type="project" value="InterPro"/>
</dbReference>
<reference evidence="10 11" key="1">
    <citation type="journal article" date="2020" name="Nature">
        <title>Six reference-quality genomes reveal evolution of bat adaptations.</title>
        <authorList>
            <person name="Jebb D."/>
            <person name="Huang Z."/>
            <person name="Pippel M."/>
            <person name="Hughes G.M."/>
            <person name="Lavrichenko K."/>
            <person name="Devanna P."/>
            <person name="Winkler S."/>
            <person name="Jermiin L.S."/>
            <person name="Skirmuntt E.C."/>
            <person name="Katzourakis A."/>
            <person name="Burkitt-Gray L."/>
            <person name="Ray D.A."/>
            <person name="Sullivan K.A.M."/>
            <person name="Roscito J.G."/>
            <person name="Kirilenko B.M."/>
            <person name="Davalos L.M."/>
            <person name="Corthals A.P."/>
            <person name="Power M.L."/>
            <person name="Jones G."/>
            <person name="Ransome R.D."/>
            <person name="Dechmann D.K.N."/>
            <person name="Locatelli A.G."/>
            <person name="Puechmaille S.J."/>
            <person name="Fedrigo O."/>
            <person name="Jarvis E.D."/>
            <person name="Hiller M."/>
            <person name="Vernes S.C."/>
            <person name="Myers E.W."/>
            <person name="Teeling E.C."/>
        </authorList>
    </citation>
    <scope>NUCLEOTIDE SEQUENCE [LARGE SCALE GENOMIC DNA]</scope>
    <source>
        <strain evidence="10">Bat1K_MPI-CBG_1</strain>
    </source>
</reference>
<dbReference type="AlphaFoldDB" id="A0A834A6S2"/>
<dbReference type="InterPro" id="IPR037523">
    <property type="entry name" value="VOC_core"/>
</dbReference>
<evidence type="ECO:0000313" key="10">
    <source>
        <dbReference type="EMBL" id="KAF6109083.1"/>
    </source>
</evidence>
<keyword evidence="5 7" id="KW-0408">Iron</keyword>
<evidence type="ECO:0000259" key="9">
    <source>
        <dbReference type="PROSITE" id="PS51819"/>
    </source>
</evidence>
<dbReference type="InterPro" id="IPR005956">
    <property type="entry name" value="4OHPhenylPyrv_dOase"/>
</dbReference>
<name>A0A834A6S2_9CHIR</name>
<dbReference type="Gene3D" id="3.10.180.10">
    <property type="entry name" value="2,3-Dihydroxybiphenyl 1,2-Dioxygenase, domain 1"/>
    <property type="match status" value="2"/>
</dbReference>
<dbReference type="InterPro" id="IPR029068">
    <property type="entry name" value="Glyas_Bleomycin-R_OHBP_Dase"/>
</dbReference>
<feature type="domain" description="VOC" evidence="9">
    <location>
        <begin position="7"/>
        <end position="135"/>
    </location>
</feature>
<evidence type="ECO:0000256" key="6">
    <source>
        <dbReference type="PIRNR" id="PIRNR009283"/>
    </source>
</evidence>
<evidence type="ECO:0000256" key="3">
    <source>
        <dbReference type="ARBA" id="ARBA00022737"/>
    </source>
</evidence>
<organism evidence="10 11">
    <name type="scientific">Phyllostomus discolor</name>
    <name type="common">pale spear-nosed bat</name>
    <dbReference type="NCBI Taxonomy" id="89673"/>
    <lineage>
        <taxon>Eukaryota</taxon>
        <taxon>Metazoa</taxon>
        <taxon>Chordata</taxon>
        <taxon>Craniata</taxon>
        <taxon>Vertebrata</taxon>
        <taxon>Euteleostomi</taxon>
        <taxon>Mammalia</taxon>
        <taxon>Eutheria</taxon>
        <taxon>Laurasiatheria</taxon>
        <taxon>Chiroptera</taxon>
        <taxon>Yangochiroptera</taxon>
        <taxon>Phyllostomidae</taxon>
        <taxon>Phyllostominae</taxon>
        <taxon>Phyllostomus</taxon>
    </lineage>
</organism>
<feature type="region of interest" description="Disordered" evidence="8">
    <location>
        <begin position="372"/>
        <end position="399"/>
    </location>
</feature>
<sequence>MAAAARRLCHITFHVPVGQPLAQDLQRLFGFQPVAVREANGWRQLALRSGDAVFLVNEGAGTREPLYSLDRCHAVPSATNLCFEVADAAVAARALELRGCSVLVPPVNVGDEQGAATYTVVSSPVGNLSLTLLERTHYHGPFLPGFRPLSSKTGQGWISHIDHLTLACTRGSSPRLMRWFHDCLGFCHLPLSQGEDPDLGLEVTAGSGPGGLRLTALQTPPSSAVPTLVLAESLPGATRSQDQVEQFLAHHRGPGVQHVGLYTPNIMEATEKVTLAGGQLLTPPEAYYQQPGKESQILAAGHEPSRLAQQGILLDGDKGKFLLQIFTKSLFAEDTFFLELIQRQGATGFGQGNIRALWQSVLEGASCQGSRSLAAGKTSSTGPGRTKSHLEAQSERLCP</sequence>
<proteinExistence type="inferred from homology"/>
<evidence type="ECO:0000256" key="1">
    <source>
        <dbReference type="ARBA" id="ARBA00005877"/>
    </source>
</evidence>
<dbReference type="GO" id="GO:0046872">
    <property type="term" value="F:metal ion binding"/>
    <property type="evidence" value="ECO:0007669"/>
    <property type="project" value="UniProtKB-KW"/>
</dbReference>
<dbReference type="PANTHER" id="PTHR11959:SF10">
    <property type="entry name" value="4-HYDROXYPHENYLPYRUVATE DIOXYGENASE-LIKE PROTEIN"/>
    <property type="match status" value="1"/>
</dbReference>
<protein>
    <recommendedName>
        <fullName evidence="6">4-hydroxyphenylpyruvate dioxygenase</fullName>
    </recommendedName>
</protein>
<feature type="binding site" evidence="7">
    <location>
        <position position="163"/>
    </location>
    <ligand>
        <name>Fe cation</name>
        <dbReference type="ChEBI" id="CHEBI:24875"/>
    </ligand>
</feature>
<dbReference type="InterPro" id="IPR041735">
    <property type="entry name" value="4OHPhenylPyrv_dOase_C"/>
</dbReference>
<dbReference type="Proteomes" id="UP000664940">
    <property type="component" value="Unassembled WGS sequence"/>
</dbReference>
<dbReference type="PROSITE" id="PS51819">
    <property type="entry name" value="VOC"/>
    <property type="match status" value="2"/>
</dbReference>
<dbReference type="PANTHER" id="PTHR11959">
    <property type="entry name" value="4-HYDROXYPHENYLPYRUVATE DIOXYGENASE"/>
    <property type="match status" value="1"/>
</dbReference>
<dbReference type="GO" id="GO:0003868">
    <property type="term" value="F:4-hydroxyphenylpyruvate dioxygenase activity"/>
    <property type="evidence" value="ECO:0007669"/>
    <property type="project" value="InterPro"/>
</dbReference>
<dbReference type="InterPro" id="IPR041736">
    <property type="entry name" value="4OHPhenylPyrv_dOase_N"/>
</dbReference>
<keyword evidence="4 10" id="KW-0560">Oxidoreductase</keyword>
<evidence type="ECO:0000256" key="5">
    <source>
        <dbReference type="ARBA" id="ARBA00023004"/>
    </source>
</evidence>
<evidence type="ECO:0000256" key="8">
    <source>
        <dbReference type="SAM" id="MobiDB-lite"/>
    </source>
</evidence>
<keyword evidence="2 7" id="KW-0479">Metal-binding</keyword>
<evidence type="ECO:0000256" key="4">
    <source>
        <dbReference type="ARBA" id="ARBA00022964"/>
    </source>
</evidence>
<dbReference type="PIRSF" id="PIRSF009283">
    <property type="entry name" value="HPP_dOase"/>
    <property type="match status" value="1"/>
</dbReference>
<dbReference type="SUPFAM" id="SSF54593">
    <property type="entry name" value="Glyoxalase/Bleomycin resistance protein/Dihydroxybiphenyl dioxygenase"/>
    <property type="match status" value="1"/>
</dbReference>
<keyword evidence="4 10" id="KW-0223">Dioxygenase</keyword>
<feature type="binding site" evidence="7">
    <location>
        <position position="258"/>
    </location>
    <ligand>
        <name>Fe cation</name>
        <dbReference type="ChEBI" id="CHEBI:24875"/>
    </ligand>
</feature>
<comment type="cofactor">
    <cofactor evidence="7">
        <name>Fe cation</name>
        <dbReference type="ChEBI" id="CHEBI:24875"/>
    </cofactor>
    <text evidence="7">Binds 1 Fe cation per subunit.</text>
</comment>
<evidence type="ECO:0000313" key="11">
    <source>
        <dbReference type="Proteomes" id="UP000664940"/>
    </source>
</evidence>
<evidence type="ECO:0000256" key="7">
    <source>
        <dbReference type="PIRSR" id="PIRSR009283-1"/>
    </source>
</evidence>